<gene>
    <name evidence="1" type="ORF">D1B32_03500</name>
</gene>
<dbReference type="Proteomes" id="UP000285456">
    <property type="component" value="Unassembled WGS sequence"/>
</dbReference>
<sequence>MNIIYNFRKSNNDFSHFISHFSFVFITIYPNHQPSPKVSDLDNRSIPKARLNLPMLSSIGQSLLLLK</sequence>
<name>A0A417YLI1_9BACI</name>
<protein>
    <submittedName>
        <fullName evidence="1">Uncharacterized protein</fullName>
    </submittedName>
</protein>
<organism evidence="1 2">
    <name type="scientific">Oceanobacillus profundus</name>
    <dbReference type="NCBI Taxonomy" id="372463"/>
    <lineage>
        <taxon>Bacteria</taxon>
        <taxon>Bacillati</taxon>
        <taxon>Bacillota</taxon>
        <taxon>Bacilli</taxon>
        <taxon>Bacillales</taxon>
        <taxon>Bacillaceae</taxon>
        <taxon>Oceanobacillus</taxon>
    </lineage>
</organism>
<reference evidence="1 2" key="1">
    <citation type="journal article" date="2007" name="Int. J. Syst. Evol. Microbiol.">
        <title>Oceanobacillus profundus sp. nov., isolated from a deep-sea sediment core.</title>
        <authorList>
            <person name="Kim Y.G."/>
            <person name="Choi D.H."/>
            <person name="Hyun S."/>
            <person name="Cho B.C."/>
        </authorList>
    </citation>
    <scope>NUCLEOTIDE SEQUENCE [LARGE SCALE GENOMIC DNA]</scope>
    <source>
        <strain evidence="1 2">DSM 18246</strain>
    </source>
</reference>
<keyword evidence="2" id="KW-1185">Reference proteome</keyword>
<accession>A0A417YLI1</accession>
<proteinExistence type="predicted"/>
<evidence type="ECO:0000313" key="1">
    <source>
        <dbReference type="EMBL" id="RHW34251.1"/>
    </source>
</evidence>
<comment type="caution">
    <text evidence="1">The sequence shown here is derived from an EMBL/GenBank/DDBJ whole genome shotgun (WGS) entry which is preliminary data.</text>
</comment>
<dbReference type="EMBL" id="QWEH01000002">
    <property type="protein sequence ID" value="RHW34251.1"/>
    <property type="molecule type" value="Genomic_DNA"/>
</dbReference>
<dbReference type="AlphaFoldDB" id="A0A417YLI1"/>
<evidence type="ECO:0000313" key="2">
    <source>
        <dbReference type="Proteomes" id="UP000285456"/>
    </source>
</evidence>